<name>A0ABD0L095_9CAEN</name>
<reference evidence="1 2" key="1">
    <citation type="journal article" date="2023" name="Sci. Data">
        <title>Genome assembly of the Korean intertidal mud-creeper Batillaria attramentaria.</title>
        <authorList>
            <person name="Patra A.K."/>
            <person name="Ho P.T."/>
            <person name="Jun S."/>
            <person name="Lee S.J."/>
            <person name="Kim Y."/>
            <person name="Won Y.J."/>
        </authorList>
    </citation>
    <scope>NUCLEOTIDE SEQUENCE [LARGE SCALE GENOMIC DNA]</scope>
    <source>
        <strain evidence="1">Wonlab-2016</strain>
    </source>
</reference>
<accession>A0ABD0L095</accession>
<proteinExistence type="predicted"/>
<keyword evidence="2" id="KW-1185">Reference proteome</keyword>
<dbReference type="EMBL" id="JACVVK020000099">
    <property type="protein sequence ID" value="KAK7492781.1"/>
    <property type="molecule type" value="Genomic_DNA"/>
</dbReference>
<protein>
    <submittedName>
        <fullName evidence="1">Uncharacterized protein</fullName>
    </submittedName>
</protein>
<evidence type="ECO:0000313" key="1">
    <source>
        <dbReference type="EMBL" id="KAK7492781.1"/>
    </source>
</evidence>
<organism evidence="1 2">
    <name type="scientific">Batillaria attramentaria</name>
    <dbReference type="NCBI Taxonomy" id="370345"/>
    <lineage>
        <taxon>Eukaryota</taxon>
        <taxon>Metazoa</taxon>
        <taxon>Spiralia</taxon>
        <taxon>Lophotrochozoa</taxon>
        <taxon>Mollusca</taxon>
        <taxon>Gastropoda</taxon>
        <taxon>Caenogastropoda</taxon>
        <taxon>Sorbeoconcha</taxon>
        <taxon>Cerithioidea</taxon>
        <taxon>Batillariidae</taxon>
        <taxon>Batillaria</taxon>
    </lineage>
</organism>
<evidence type="ECO:0000313" key="2">
    <source>
        <dbReference type="Proteomes" id="UP001519460"/>
    </source>
</evidence>
<gene>
    <name evidence="1" type="ORF">BaRGS_00015919</name>
</gene>
<comment type="caution">
    <text evidence="1">The sequence shown here is derived from an EMBL/GenBank/DDBJ whole genome shotgun (WGS) entry which is preliminary data.</text>
</comment>
<dbReference type="AlphaFoldDB" id="A0ABD0L095"/>
<dbReference type="Proteomes" id="UP001519460">
    <property type="component" value="Unassembled WGS sequence"/>
</dbReference>
<sequence>MIRLRLCWIVPGVKHDKTKVILDCSCVKHDKTKVCWIVPGVKRDKTEFRRNRHLSQPLSFKRNFQTRHLTGRPIASHPCRISTKNGNSALREGTKVIQVSRNLFSVGPEVVCLAQEQKSSFQHRRSYRFSSGRKRHLFNTGAEVNHLHKTRTDPLREPVKNRRHLLEPSSCPLFNTKGATISTQQEQEQVL</sequence>